<dbReference type="RefSeq" id="WP_209646818.1">
    <property type="nucleotide sequence ID" value="NZ_JAGINW010000001.1"/>
</dbReference>
<dbReference type="InterPro" id="IPR016181">
    <property type="entry name" value="Acyl_CoA_acyltransferase"/>
</dbReference>
<sequence>MSQPTFETNRLTLRPMRAEDRDAVIKIFADPESSRYLTRDMSDQVNAATSFERWLGWGAPGGMGSWILDLNGTVIGVGRFTPSDRLPGKVVEVGWFVARSHAGQGYASEALRTLLDYGIRTLGLPAIWALIHVDNEPSYRLAAGLGFLNVADFYQPAGPGRIHVLLPPGGSTLPEQPTLRTERLVIRPLREDDRRDVRDIFSDPAITRLLSKNANEPGWIDETVDRRLGYDGPAGMGHWAFVEDDILVGVGHLRPSWELPGGVPEIGWFLGTAHQGRGLATEAAAALRDHGLYTLRLPAVWALVHRDNTASTRLSERLGFVEVGTGQHYGDSHRVCVALPRAASR</sequence>
<reference evidence="2 3" key="1">
    <citation type="submission" date="2021-03" db="EMBL/GenBank/DDBJ databases">
        <title>Sequencing the genomes of 1000 actinobacteria strains.</title>
        <authorList>
            <person name="Klenk H.-P."/>
        </authorList>
    </citation>
    <scope>NUCLEOTIDE SEQUENCE [LARGE SCALE GENOMIC DNA]</scope>
    <source>
        <strain evidence="2 3">DSM 46670</strain>
    </source>
</reference>
<dbReference type="PANTHER" id="PTHR43792:SF1">
    <property type="entry name" value="N-ACETYLTRANSFERASE DOMAIN-CONTAINING PROTEIN"/>
    <property type="match status" value="1"/>
</dbReference>
<feature type="domain" description="N-acetyltransferase" evidence="1">
    <location>
        <begin position="184"/>
        <end position="342"/>
    </location>
</feature>
<dbReference type="Gene3D" id="3.40.630.30">
    <property type="match status" value="2"/>
</dbReference>
<accession>A0ABS4U0J9</accession>
<dbReference type="EMBL" id="JAGINW010000001">
    <property type="protein sequence ID" value="MBP2330172.1"/>
    <property type="molecule type" value="Genomic_DNA"/>
</dbReference>
<dbReference type="InterPro" id="IPR000182">
    <property type="entry name" value="GNAT_dom"/>
</dbReference>
<dbReference type="Pfam" id="PF13302">
    <property type="entry name" value="Acetyltransf_3"/>
    <property type="match status" value="2"/>
</dbReference>
<name>A0ABS4U0J9_9PSEU</name>
<gene>
    <name evidence="2" type="ORF">JOF56_010557</name>
</gene>
<organism evidence="2 3">
    <name type="scientific">Kibdelosporangium banguiense</name>
    <dbReference type="NCBI Taxonomy" id="1365924"/>
    <lineage>
        <taxon>Bacteria</taxon>
        <taxon>Bacillati</taxon>
        <taxon>Actinomycetota</taxon>
        <taxon>Actinomycetes</taxon>
        <taxon>Pseudonocardiales</taxon>
        <taxon>Pseudonocardiaceae</taxon>
        <taxon>Kibdelosporangium</taxon>
    </lineage>
</organism>
<feature type="domain" description="N-acetyltransferase" evidence="1">
    <location>
        <begin position="11"/>
        <end position="180"/>
    </location>
</feature>
<evidence type="ECO:0000313" key="2">
    <source>
        <dbReference type="EMBL" id="MBP2330172.1"/>
    </source>
</evidence>
<dbReference type="PROSITE" id="PS51186">
    <property type="entry name" value="GNAT"/>
    <property type="match status" value="2"/>
</dbReference>
<proteinExistence type="predicted"/>
<dbReference type="InterPro" id="IPR051531">
    <property type="entry name" value="N-acetyltransferase"/>
</dbReference>
<dbReference type="PANTHER" id="PTHR43792">
    <property type="entry name" value="GNAT FAMILY, PUTATIVE (AFU_ORTHOLOGUE AFUA_3G00765)-RELATED-RELATED"/>
    <property type="match status" value="1"/>
</dbReference>
<dbReference type="Proteomes" id="UP001519332">
    <property type="component" value="Unassembled WGS sequence"/>
</dbReference>
<dbReference type="CDD" id="cd04301">
    <property type="entry name" value="NAT_SF"/>
    <property type="match status" value="1"/>
</dbReference>
<dbReference type="SUPFAM" id="SSF55729">
    <property type="entry name" value="Acyl-CoA N-acyltransferases (Nat)"/>
    <property type="match status" value="2"/>
</dbReference>
<evidence type="ECO:0000259" key="1">
    <source>
        <dbReference type="PROSITE" id="PS51186"/>
    </source>
</evidence>
<evidence type="ECO:0000313" key="3">
    <source>
        <dbReference type="Proteomes" id="UP001519332"/>
    </source>
</evidence>
<comment type="caution">
    <text evidence="2">The sequence shown here is derived from an EMBL/GenBank/DDBJ whole genome shotgun (WGS) entry which is preliminary data.</text>
</comment>
<protein>
    <submittedName>
        <fullName evidence="2">RimJ/RimL family protein N-acetyltransferase</fullName>
    </submittedName>
</protein>
<keyword evidence="3" id="KW-1185">Reference proteome</keyword>